<dbReference type="AlphaFoldDB" id="A0A510HQY9"/>
<proteinExistence type="predicted"/>
<dbReference type="PANTHER" id="PTHR45228:SF1">
    <property type="entry name" value="CYCLIC DI-GMP PHOSPHODIESTERASE TM_0186"/>
    <property type="match status" value="1"/>
</dbReference>
<name>A0A510HQY9_THETH</name>
<dbReference type="InterPro" id="IPR037522">
    <property type="entry name" value="HD_GYP_dom"/>
</dbReference>
<dbReference type="Pfam" id="PF13487">
    <property type="entry name" value="HD_5"/>
    <property type="match status" value="1"/>
</dbReference>
<protein>
    <submittedName>
        <fullName evidence="1">Uncharacterized protein</fullName>
    </submittedName>
</protein>
<dbReference type="PANTHER" id="PTHR45228">
    <property type="entry name" value="CYCLIC DI-GMP PHOSPHODIESTERASE TM_0186-RELATED"/>
    <property type="match status" value="1"/>
</dbReference>
<accession>A0A510HQY9</accession>
<evidence type="ECO:0000313" key="2">
    <source>
        <dbReference type="Proteomes" id="UP000596099"/>
    </source>
</evidence>
<dbReference type="EMBL" id="AP024270">
    <property type="protein sequence ID" value="BCP66133.1"/>
    <property type="molecule type" value="Genomic_DNA"/>
</dbReference>
<organism evidence="1 2">
    <name type="scientific">Thermus thermophilus</name>
    <dbReference type="NCBI Taxonomy" id="274"/>
    <lineage>
        <taxon>Bacteria</taxon>
        <taxon>Thermotogati</taxon>
        <taxon>Deinococcota</taxon>
        <taxon>Deinococci</taxon>
        <taxon>Thermales</taxon>
        <taxon>Thermaceae</taxon>
        <taxon>Thermus</taxon>
    </lineage>
</organism>
<evidence type="ECO:0000313" key="1">
    <source>
        <dbReference type="EMBL" id="BCP66133.1"/>
    </source>
</evidence>
<sequence length="51" mass="5892">MADVYDALTSDRPYRKAWPKEKALAYIREEAGKQFDPEVVEAFLKLMAEEA</sequence>
<dbReference type="Proteomes" id="UP000596099">
    <property type="component" value="Chromosome"/>
</dbReference>
<dbReference type="InterPro" id="IPR052020">
    <property type="entry name" value="Cyclic_di-GMP/3'3'-cGAMP_PDE"/>
</dbReference>
<reference evidence="2" key="1">
    <citation type="submission" date="2021-01" db="EMBL/GenBank/DDBJ databases">
        <title>Complete Genome Sequence of Thermus thermophilus Strain HB5018, Isolated from Mine Onsen Hot Spring.</title>
        <authorList>
            <person name="Miyazaki K."/>
            <person name="Moriya T."/>
            <person name="Nemoto N."/>
            <person name="Oshima T."/>
            <person name="Yura K."/>
            <person name="Bessho Y."/>
        </authorList>
    </citation>
    <scope>NUCLEOTIDE SEQUENCE [LARGE SCALE GENOMIC DNA]</scope>
    <source>
        <strain evidence="2">HB5018</strain>
    </source>
</reference>
<gene>
    <name evidence="1" type="ORF">TthHB5018_10670</name>
</gene>
<dbReference type="Gene3D" id="1.10.3210.10">
    <property type="entry name" value="Hypothetical protein af1432"/>
    <property type="match status" value="1"/>
</dbReference>
<dbReference type="PROSITE" id="PS51832">
    <property type="entry name" value="HD_GYP"/>
    <property type="match status" value="1"/>
</dbReference>
<dbReference type="SUPFAM" id="SSF109604">
    <property type="entry name" value="HD-domain/PDEase-like"/>
    <property type="match status" value="1"/>
</dbReference>